<evidence type="ECO:0000256" key="1">
    <source>
        <dbReference type="SAM" id="MobiDB-lite"/>
    </source>
</evidence>
<feature type="compositionally biased region" description="Low complexity" evidence="1">
    <location>
        <begin position="204"/>
        <end position="224"/>
    </location>
</feature>
<accession>A0A1B7MD04</accession>
<proteinExistence type="predicted"/>
<feature type="compositionally biased region" description="Acidic residues" evidence="1">
    <location>
        <begin position="123"/>
        <end position="132"/>
    </location>
</feature>
<dbReference type="OrthoDB" id="2685026at2759"/>
<feature type="region of interest" description="Disordered" evidence="1">
    <location>
        <begin position="82"/>
        <end position="240"/>
    </location>
</feature>
<dbReference type="AlphaFoldDB" id="A0A1B7MD04"/>
<dbReference type="EMBL" id="KV450418">
    <property type="protein sequence ID" value="OAX30482.1"/>
    <property type="molecule type" value="Genomic_DNA"/>
</dbReference>
<reference evidence="2 3" key="1">
    <citation type="submission" date="2016-06" db="EMBL/GenBank/DDBJ databases">
        <title>Comparative genomics of the ectomycorrhizal sister species Rhizopogon vinicolor and Rhizopogon vesiculosus (Basidiomycota: Boletales) reveals a divergence of the mating type B locus.</title>
        <authorList>
            <consortium name="DOE Joint Genome Institute"/>
            <person name="Mujic A.B."/>
            <person name="Kuo A."/>
            <person name="Tritt A."/>
            <person name="Lipzen A."/>
            <person name="Chen C."/>
            <person name="Johnson J."/>
            <person name="Sharma A."/>
            <person name="Barry K."/>
            <person name="Grigoriev I.V."/>
            <person name="Spatafora J.W."/>
        </authorList>
    </citation>
    <scope>NUCLEOTIDE SEQUENCE [LARGE SCALE GENOMIC DNA]</scope>
    <source>
        <strain evidence="2 3">AM-OR11-026</strain>
    </source>
</reference>
<dbReference type="STRING" id="1314800.A0A1B7MD04"/>
<feature type="non-terminal residue" evidence="2">
    <location>
        <position position="1"/>
    </location>
</feature>
<organism evidence="2 3">
    <name type="scientific">Rhizopogon vinicolor AM-OR11-026</name>
    <dbReference type="NCBI Taxonomy" id="1314800"/>
    <lineage>
        <taxon>Eukaryota</taxon>
        <taxon>Fungi</taxon>
        <taxon>Dikarya</taxon>
        <taxon>Basidiomycota</taxon>
        <taxon>Agaricomycotina</taxon>
        <taxon>Agaricomycetes</taxon>
        <taxon>Agaricomycetidae</taxon>
        <taxon>Boletales</taxon>
        <taxon>Suillineae</taxon>
        <taxon>Rhizopogonaceae</taxon>
        <taxon>Rhizopogon</taxon>
    </lineage>
</organism>
<keyword evidence="3" id="KW-1185">Reference proteome</keyword>
<dbReference type="InParanoid" id="A0A1B7MD04"/>
<feature type="compositionally biased region" description="Basic and acidic residues" evidence="1">
    <location>
        <begin position="82"/>
        <end position="98"/>
    </location>
</feature>
<gene>
    <name evidence="2" type="ORF">K503DRAFT_778154</name>
</gene>
<name>A0A1B7MD04_9AGAM</name>
<evidence type="ECO:0000313" key="3">
    <source>
        <dbReference type="Proteomes" id="UP000092154"/>
    </source>
</evidence>
<feature type="compositionally biased region" description="Pro residues" evidence="1">
    <location>
        <begin position="134"/>
        <end position="145"/>
    </location>
</feature>
<sequence length="275" mass="30130">GATGDSDAKMQWANYWRNVVQRYRVMIEGWPDNFPFANLSAVSCGLPELENLLRKWRSGAIFWKHLTSDEFERLQKEHEEKIESGDIVEHRRRPCSDRGKKRRREGGDDSGRRKKSHKSAETVDTDSEDEQPQDPTPPSTLPPPTQTTASDGALPLPPQTPTNVPEPDNTLPPPTQTSNTFPESDGALPPPAQTPHDVPESEGALPSAQPASYPPSSDSALPPAHWTLNGATSSASGLPAETLHGIPAGLPDIDMDLIISQMNEYFVSNPPNSYL</sequence>
<protein>
    <submittedName>
        <fullName evidence="2">Uncharacterized protein</fullName>
    </submittedName>
</protein>
<evidence type="ECO:0000313" key="2">
    <source>
        <dbReference type="EMBL" id="OAX30482.1"/>
    </source>
</evidence>
<dbReference type="Proteomes" id="UP000092154">
    <property type="component" value="Unassembled WGS sequence"/>
</dbReference>